<dbReference type="EMBL" id="CP011043">
    <property type="protein sequence ID" value="AJW79450.1"/>
    <property type="molecule type" value="Genomic_DNA"/>
</dbReference>
<keyword evidence="1" id="KW-0472">Membrane</keyword>
<dbReference type="Proteomes" id="UP000032604">
    <property type="component" value="Chromosome"/>
</dbReference>
<name>A0A0D5CJH7_9MICO</name>
<protein>
    <recommendedName>
        <fullName evidence="2">Low molecular weight protein antigen 6 PH domain-containing protein</fullName>
    </recommendedName>
</protein>
<evidence type="ECO:0000313" key="3">
    <source>
        <dbReference type="EMBL" id="AJW79450.1"/>
    </source>
</evidence>
<dbReference type="InterPro" id="IPR019692">
    <property type="entry name" value="CFP-6_PH"/>
</dbReference>
<keyword evidence="1" id="KW-0812">Transmembrane</keyword>
<dbReference type="KEGG" id="cmh:VO01_10160"/>
<gene>
    <name evidence="3" type="ORF">VO01_10160</name>
</gene>
<evidence type="ECO:0000259" key="2">
    <source>
        <dbReference type="Pfam" id="PF10756"/>
    </source>
</evidence>
<feature type="transmembrane region" description="Helical" evidence="1">
    <location>
        <begin position="38"/>
        <end position="57"/>
    </location>
</feature>
<accession>A0A0D5CJH7</accession>
<feature type="transmembrane region" description="Helical" evidence="1">
    <location>
        <begin position="12"/>
        <end position="32"/>
    </location>
</feature>
<proteinExistence type="predicted"/>
<dbReference type="HOGENOM" id="CLU_117157_0_0_11"/>
<dbReference type="RefSeq" id="WP_045528718.1">
    <property type="nucleotide sequence ID" value="NZ_CP011043.1"/>
</dbReference>
<feature type="transmembrane region" description="Helical" evidence="1">
    <location>
        <begin position="182"/>
        <end position="200"/>
    </location>
</feature>
<evidence type="ECO:0000256" key="1">
    <source>
        <dbReference type="SAM" id="Phobius"/>
    </source>
</evidence>
<organism evidence="3 4">
    <name type="scientific">Clavibacter michiganensis subsp. insidiosus</name>
    <dbReference type="NCBI Taxonomy" id="33014"/>
    <lineage>
        <taxon>Bacteria</taxon>
        <taxon>Bacillati</taxon>
        <taxon>Actinomycetota</taxon>
        <taxon>Actinomycetes</taxon>
        <taxon>Micrococcales</taxon>
        <taxon>Microbacteriaceae</taxon>
        <taxon>Clavibacter</taxon>
    </lineage>
</organism>
<dbReference type="OrthoDB" id="5148800at2"/>
<dbReference type="AlphaFoldDB" id="A0A0D5CJH7"/>
<feature type="domain" description="Low molecular weight protein antigen 6 PH" evidence="2">
    <location>
        <begin position="60"/>
        <end position="96"/>
    </location>
</feature>
<keyword evidence="1" id="KW-1133">Transmembrane helix</keyword>
<dbReference type="PATRIC" id="fig|33014.5.peg.2101"/>
<dbReference type="Pfam" id="PF10756">
    <property type="entry name" value="bPH_6"/>
    <property type="match status" value="1"/>
</dbReference>
<evidence type="ECO:0000313" key="4">
    <source>
        <dbReference type="Proteomes" id="UP000032604"/>
    </source>
</evidence>
<reference evidence="3 4" key="1">
    <citation type="journal article" date="2015" name="Genome Announc.">
        <title>Complete Genome Sequence of Clavibacter michiganensis subsp. insidiosus R1-1 Using PacBio Single-Molecule Real-Time Technology.</title>
        <authorList>
            <person name="Lu Y."/>
            <person name="Samac D.A."/>
            <person name="Glazebrook J."/>
            <person name="Ishimaru C.A."/>
        </authorList>
    </citation>
    <scope>NUCLEOTIDE SEQUENCE [LARGE SCALE GENOMIC DNA]</scope>
    <source>
        <strain evidence="3 4">R1-1</strain>
    </source>
</reference>
<sequence length="201" mass="22155">MDQPVVIRPSFGRLLTVIVSAIAVLVLVSTVVGGRADLLPTAVWGPVMLAYASWLVFWHPRVRIATEGVEIRNVFRTHDISWPAIREVDTKWALNITTAHERVTAWAAPAPGRRSNAYITTKEEKIQPYLSAMMQDARRGDLPRTDSGDAATVIRLRLADLREAGHLGGPVEEEGRRVRTHWAEIAVLAVLVVATVLTGLL</sequence>